<dbReference type="EMBL" id="JAAAJA010001587">
    <property type="protein sequence ID" value="KAG0247124.1"/>
    <property type="molecule type" value="Genomic_DNA"/>
</dbReference>
<protein>
    <submittedName>
        <fullName evidence="1">Uncharacterized protein</fullName>
    </submittedName>
</protein>
<gene>
    <name evidence="1" type="ORF">BG011_001978</name>
</gene>
<name>A0A9P6TUF5_9FUNG</name>
<reference evidence="1" key="1">
    <citation type="journal article" date="2020" name="Fungal Divers.">
        <title>Resolving the Mortierellaceae phylogeny through synthesis of multi-gene phylogenetics and phylogenomics.</title>
        <authorList>
            <person name="Vandepol N."/>
            <person name="Liber J."/>
            <person name="Desiro A."/>
            <person name="Na H."/>
            <person name="Kennedy M."/>
            <person name="Barry K."/>
            <person name="Grigoriev I.V."/>
            <person name="Miller A.N."/>
            <person name="O'Donnell K."/>
            <person name="Stajich J.E."/>
            <person name="Bonito G."/>
        </authorList>
    </citation>
    <scope>NUCLEOTIDE SEQUENCE</scope>
    <source>
        <strain evidence="1">KOD948</strain>
    </source>
</reference>
<dbReference type="OrthoDB" id="2427060at2759"/>
<keyword evidence="2" id="KW-1185">Reference proteome</keyword>
<comment type="caution">
    <text evidence="1">The sequence shown here is derived from an EMBL/GenBank/DDBJ whole genome shotgun (WGS) entry which is preliminary data.</text>
</comment>
<organism evidence="1 2">
    <name type="scientific">Mortierella polycephala</name>
    <dbReference type="NCBI Taxonomy" id="41804"/>
    <lineage>
        <taxon>Eukaryota</taxon>
        <taxon>Fungi</taxon>
        <taxon>Fungi incertae sedis</taxon>
        <taxon>Mucoromycota</taxon>
        <taxon>Mortierellomycotina</taxon>
        <taxon>Mortierellomycetes</taxon>
        <taxon>Mortierellales</taxon>
        <taxon>Mortierellaceae</taxon>
        <taxon>Mortierella</taxon>
    </lineage>
</organism>
<dbReference type="Proteomes" id="UP000726737">
    <property type="component" value="Unassembled WGS sequence"/>
</dbReference>
<accession>A0A9P6TUF5</accession>
<feature type="non-terminal residue" evidence="1">
    <location>
        <position position="60"/>
    </location>
</feature>
<evidence type="ECO:0000313" key="1">
    <source>
        <dbReference type="EMBL" id="KAG0247124.1"/>
    </source>
</evidence>
<sequence length="60" mass="6876">MHPPFQRFQLGNEVESIAVRQDATGKYYSQMDDIQEAFPKASRFKVNGIAILFLQDENGK</sequence>
<proteinExistence type="predicted"/>
<evidence type="ECO:0000313" key="2">
    <source>
        <dbReference type="Proteomes" id="UP000726737"/>
    </source>
</evidence>
<dbReference type="AlphaFoldDB" id="A0A9P6TUF5"/>